<reference evidence="2" key="1">
    <citation type="submission" date="2016-10" db="EMBL/GenBank/DDBJ databases">
        <authorList>
            <person name="Varghese N."/>
            <person name="Submissions S."/>
        </authorList>
    </citation>
    <scope>NUCLEOTIDE SEQUENCE [LARGE SCALE GENOMIC DNA]</scope>
    <source>
        <strain evidence="2">DSM 24729</strain>
    </source>
</reference>
<evidence type="ECO:0000313" key="1">
    <source>
        <dbReference type="EMBL" id="SDE52439.1"/>
    </source>
</evidence>
<protein>
    <submittedName>
        <fullName evidence="1">Uncharacterized protein</fullName>
    </submittedName>
</protein>
<sequence length="86" mass="10323">MGHSCGLSDRTMLNTIFEHDNCRSIKVFYYQWKNENEEINDNYTELIQNISRHFNDKKMMRSKIVNKSLCNALPQDIRFTKKPIHE</sequence>
<evidence type="ECO:0000313" key="2">
    <source>
        <dbReference type="Proteomes" id="UP000182114"/>
    </source>
</evidence>
<organism evidence="1 2">
    <name type="scientific">Cellulophaga baltica</name>
    <dbReference type="NCBI Taxonomy" id="76594"/>
    <lineage>
        <taxon>Bacteria</taxon>
        <taxon>Pseudomonadati</taxon>
        <taxon>Bacteroidota</taxon>
        <taxon>Flavobacteriia</taxon>
        <taxon>Flavobacteriales</taxon>
        <taxon>Flavobacteriaceae</taxon>
        <taxon>Cellulophaga</taxon>
    </lineage>
</organism>
<dbReference type="Proteomes" id="UP000182114">
    <property type="component" value="Unassembled WGS sequence"/>
</dbReference>
<gene>
    <name evidence="1" type="ORF">SAMN04487992_101647</name>
</gene>
<accession>A0A1G7DLP6</accession>
<keyword evidence="2" id="KW-1185">Reference proteome</keyword>
<dbReference type="EMBL" id="FNBD01000001">
    <property type="protein sequence ID" value="SDE52439.1"/>
    <property type="molecule type" value="Genomic_DNA"/>
</dbReference>
<name>A0A1G7DLP6_9FLAO</name>
<proteinExistence type="predicted"/>
<dbReference type="AlphaFoldDB" id="A0A1G7DLP6"/>